<reference evidence="1 2" key="1">
    <citation type="submission" date="2017-07" db="EMBL/GenBank/DDBJ databases">
        <title>The new phylogeny of genus Mycobacterium.</title>
        <authorList>
            <person name="Tortoli E."/>
            <person name="Trovato A."/>
            <person name="Cirillo D.M."/>
        </authorList>
    </citation>
    <scope>NUCLEOTIDE SEQUENCE [LARGE SCALE GENOMIC DNA]</scope>
    <source>
        <strain evidence="1 2">ATCC 33027</strain>
    </source>
</reference>
<proteinExistence type="predicted"/>
<accession>A0A255DR92</accession>
<comment type="caution">
    <text evidence="1">The sequence shown here is derived from an EMBL/GenBank/DDBJ whole genome shotgun (WGS) entry which is preliminary data.</text>
</comment>
<name>A0A255DR92_9MYCO</name>
<dbReference type="OrthoDB" id="9952199at2"/>
<evidence type="ECO:0000313" key="2">
    <source>
        <dbReference type="Proteomes" id="UP000216063"/>
    </source>
</evidence>
<evidence type="ECO:0000313" key="1">
    <source>
        <dbReference type="EMBL" id="OYN81876.1"/>
    </source>
</evidence>
<dbReference type="EMBL" id="NOZR01000003">
    <property type="protein sequence ID" value="OYN81876.1"/>
    <property type="molecule type" value="Genomic_DNA"/>
</dbReference>
<keyword evidence="2" id="KW-1185">Reference proteome</keyword>
<sequence>MNSNTTAVLDGSIPSDSDDSPVVLFSEGGEMRKFQDVISEMRRVAFHNPLGRNTAPEYTEDDGEPCCFVGHALKRMGISPNFKLNDYTASALPWELWGIERPNSYQQLWITTVQSAADNGNAWIISIATADALLI</sequence>
<gene>
    <name evidence="1" type="ORF">CG716_04930</name>
</gene>
<dbReference type="AlphaFoldDB" id="A0A255DR92"/>
<organism evidence="1 2">
    <name type="scientific">Mycolicibacterium sphagni</name>
    <dbReference type="NCBI Taxonomy" id="1786"/>
    <lineage>
        <taxon>Bacteria</taxon>
        <taxon>Bacillati</taxon>
        <taxon>Actinomycetota</taxon>
        <taxon>Actinomycetes</taxon>
        <taxon>Mycobacteriales</taxon>
        <taxon>Mycobacteriaceae</taxon>
        <taxon>Mycolicibacterium</taxon>
    </lineage>
</organism>
<protein>
    <submittedName>
        <fullName evidence="1">Uncharacterized protein</fullName>
    </submittedName>
</protein>
<dbReference type="Proteomes" id="UP000216063">
    <property type="component" value="Unassembled WGS sequence"/>
</dbReference>